<evidence type="ECO:0000313" key="10">
    <source>
        <dbReference type="Proteomes" id="UP000245133"/>
    </source>
</evidence>
<dbReference type="InterPro" id="IPR018297">
    <property type="entry name" value="A/G_cyclase_CS"/>
</dbReference>
<dbReference type="GO" id="GO:0004016">
    <property type="term" value="F:adenylate cyclase activity"/>
    <property type="evidence" value="ECO:0007669"/>
    <property type="project" value="UniProtKB-ARBA"/>
</dbReference>
<evidence type="ECO:0000256" key="3">
    <source>
        <dbReference type="ARBA" id="ARBA00022741"/>
    </source>
</evidence>
<dbReference type="SMART" id="SM01204">
    <property type="entry name" value="FIST_C"/>
    <property type="match status" value="1"/>
</dbReference>
<sequence length="662" mass="73845">MSIKSLCSENLDQLNQQILDLKSVGFEPTLGICFVNDRMIEPKISELFKKHNIQVMGACCSEGIETDRVYKKNIVTLLIEIPKEFFKIHIIDPNLDEIDIDSFIYGNELRKLAQVTFDEPALLLLVAPGDLQIKTEKLLEGIFSEDNSIPVFGGLASSLGVLRNPPIFDQNNLYALGIACLIIDQTFLNVQGITIGGWTELGTEKKITKSSANVVYEIDGIPATEYYYSYFNIAPPKEKQAFNNLNPDLLAASEYPILITKADGSRVVRAAIKFDMEEKTVHYGGDIPQYANIRFCSPNLTDTMMNTLNQMIEFKEARISDCPDGILLFNCAVRSRAFGPNLNKEIAILQKIWNSPLVGFNSWGEIGNTQGEGCNFHNTVISAVTLTFKQKSNQTKMSHHLSQEELISLVNAEADLQPDFDLRKEWEQLQREKRILSHFLRITASDLEKEKKAREELLFNTLPESIAKRLISGEVTIADSANQVSVLFADLVGFTSLSSKLKAETLVSLLNDLFSEFDTLANRYGIEKIKTIGDAYMAVAGVPETLSDHADAVCEMAKQMFQVISNINAIYQYDLNLRVGVNSGPVIAGVIGKKKHSYDLWGKTVNMAQRMEAHAPNGSIQISTSTYDLLKHKDGWKRVASVDLKGIGKTSTYIYSVFPTKT</sequence>
<dbReference type="InterPro" id="IPR001054">
    <property type="entry name" value="A/G_cyclase"/>
</dbReference>
<accession>A0A2P2E215</accession>
<keyword evidence="5" id="KW-0472">Membrane</keyword>
<protein>
    <submittedName>
        <fullName evidence="9">Adenylate/guanylate cyclase</fullName>
    </submittedName>
</protein>
<dbReference type="PROSITE" id="PS00452">
    <property type="entry name" value="GUANYLATE_CYCLASE_1"/>
    <property type="match status" value="1"/>
</dbReference>
<evidence type="ECO:0000256" key="6">
    <source>
        <dbReference type="ARBA" id="ARBA00023239"/>
    </source>
</evidence>
<dbReference type="PROSITE" id="PS50125">
    <property type="entry name" value="GUANYLATE_CYCLASE_2"/>
    <property type="match status" value="1"/>
</dbReference>
<dbReference type="Pfam" id="PF08495">
    <property type="entry name" value="FIST"/>
    <property type="match status" value="1"/>
</dbReference>
<dbReference type="OrthoDB" id="343514at2"/>
<dbReference type="Gene3D" id="3.30.70.1230">
    <property type="entry name" value="Nucleotide cyclase"/>
    <property type="match status" value="1"/>
</dbReference>
<evidence type="ECO:0000256" key="7">
    <source>
        <dbReference type="RuleBase" id="RU000405"/>
    </source>
</evidence>
<keyword evidence="10" id="KW-1185">Reference proteome</keyword>
<evidence type="ECO:0000256" key="1">
    <source>
        <dbReference type="ARBA" id="ARBA00004370"/>
    </source>
</evidence>
<dbReference type="SMART" id="SM00897">
    <property type="entry name" value="FIST"/>
    <property type="match status" value="1"/>
</dbReference>
<organism evidence="9 10">
    <name type="scientific">Leptospira ryugenii</name>
    <dbReference type="NCBI Taxonomy" id="1917863"/>
    <lineage>
        <taxon>Bacteria</taxon>
        <taxon>Pseudomonadati</taxon>
        <taxon>Spirochaetota</taxon>
        <taxon>Spirochaetia</taxon>
        <taxon>Leptospirales</taxon>
        <taxon>Leptospiraceae</taxon>
        <taxon>Leptospira</taxon>
    </lineage>
</organism>
<dbReference type="InterPro" id="IPR013702">
    <property type="entry name" value="FIST_domain_N"/>
</dbReference>
<dbReference type="RefSeq" id="WP_108977060.1">
    <property type="nucleotide sequence ID" value="NZ_BFBB01000007.1"/>
</dbReference>
<dbReference type="AlphaFoldDB" id="A0A2P2E215"/>
<evidence type="ECO:0000256" key="2">
    <source>
        <dbReference type="ARBA" id="ARBA00022692"/>
    </source>
</evidence>
<dbReference type="SMART" id="SM00044">
    <property type="entry name" value="CYCc"/>
    <property type="match status" value="1"/>
</dbReference>
<dbReference type="Proteomes" id="UP000245133">
    <property type="component" value="Unassembled WGS sequence"/>
</dbReference>
<feature type="domain" description="Guanylate cyclase" evidence="8">
    <location>
        <begin position="485"/>
        <end position="612"/>
    </location>
</feature>
<dbReference type="GO" id="GO:0016020">
    <property type="term" value="C:membrane"/>
    <property type="evidence" value="ECO:0007669"/>
    <property type="project" value="UniProtKB-SubCell"/>
</dbReference>
<dbReference type="InterPro" id="IPR050401">
    <property type="entry name" value="Cyclic_nucleotide_synthase"/>
</dbReference>
<keyword evidence="6 7" id="KW-0456">Lyase</keyword>
<evidence type="ECO:0000256" key="5">
    <source>
        <dbReference type="ARBA" id="ARBA00023136"/>
    </source>
</evidence>
<proteinExistence type="inferred from homology"/>
<keyword evidence="4" id="KW-1133">Transmembrane helix</keyword>
<dbReference type="Pfam" id="PF10442">
    <property type="entry name" value="FIST_C"/>
    <property type="match status" value="1"/>
</dbReference>
<name>A0A2P2E215_9LEPT</name>
<dbReference type="GO" id="GO:0009190">
    <property type="term" value="P:cyclic nucleotide biosynthetic process"/>
    <property type="evidence" value="ECO:0007669"/>
    <property type="project" value="InterPro"/>
</dbReference>
<dbReference type="PANTHER" id="PTHR11920">
    <property type="entry name" value="GUANYLYL CYCLASE"/>
    <property type="match status" value="1"/>
</dbReference>
<dbReference type="SUPFAM" id="SSF55073">
    <property type="entry name" value="Nucleotide cyclase"/>
    <property type="match status" value="1"/>
</dbReference>
<dbReference type="InterPro" id="IPR019494">
    <property type="entry name" value="FIST_C"/>
</dbReference>
<comment type="subcellular location">
    <subcellularLocation>
        <location evidence="1">Membrane</location>
    </subcellularLocation>
</comment>
<dbReference type="EMBL" id="BFBB01000007">
    <property type="protein sequence ID" value="GBF50921.1"/>
    <property type="molecule type" value="Genomic_DNA"/>
</dbReference>
<reference evidence="9 10" key="1">
    <citation type="submission" date="2018-02" db="EMBL/GenBank/DDBJ databases">
        <title>Novel Leptospira species isolated from soil and water in Japan.</title>
        <authorList>
            <person name="Nakao R."/>
            <person name="Masuzawa T."/>
        </authorList>
    </citation>
    <scope>NUCLEOTIDE SEQUENCE [LARGE SCALE GENOMIC DNA]</scope>
    <source>
        <strain evidence="9 10">YH101</strain>
    </source>
</reference>
<keyword evidence="3" id="KW-0547">Nucleotide-binding</keyword>
<comment type="caution">
    <text evidence="9">The sequence shown here is derived from an EMBL/GenBank/DDBJ whole genome shotgun (WGS) entry which is preliminary data.</text>
</comment>
<evidence type="ECO:0000259" key="8">
    <source>
        <dbReference type="PROSITE" id="PS50125"/>
    </source>
</evidence>
<dbReference type="CDD" id="cd07302">
    <property type="entry name" value="CHD"/>
    <property type="match status" value="1"/>
</dbReference>
<keyword evidence="2" id="KW-0812">Transmembrane</keyword>
<evidence type="ECO:0000256" key="4">
    <source>
        <dbReference type="ARBA" id="ARBA00022989"/>
    </source>
</evidence>
<evidence type="ECO:0000313" key="9">
    <source>
        <dbReference type="EMBL" id="GBF50921.1"/>
    </source>
</evidence>
<dbReference type="GO" id="GO:0000166">
    <property type="term" value="F:nucleotide binding"/>
    <property type="evidence" value="ECO:0007669"/>
    <property type="project" value="UniProtKB-KW"/>
</dbReference>
<dbReference type="PANTHER" id="PTHR11920:SF335">
    <property type="entry name" value="GUANYLATE CYCLASE"/>
    <property type="match status" value="1"/>
</dbReference>
<comment type="similarity">
    <text evidence="7">Belongs to the adenylyl cyclase class-4/guanylyl cyclase family.</text>
</comment>
<gene>
    <name evidence="9" type="ORF">LPTSP4_24490</name>
</gene>
<dbReference type="InterPro" id="IPR029787">
    <property type="entry name" value="Nucleotide_cyclase"/>
</dbReference>
<dbReference type="Pfam" id="PF00211">
    <property type="entry name" value="Guanylate_cyc"/>
    <property type="match status" value="1"/>
</dbReference>
<dbReference type="GO" id="GO:0035556">
    <property type="term" value="P:intracellular signal transduction"/>
    <property type="evidence" value="ECO:0007669"/>
    <property type="project" value="InterPro"/>
</dbReference>